<name>A0A1R3U0E0_9HYPH</name>
<dbReference type="AlphaFoldDB" id="A0A1R3U0E0"/>
<dbReference type="EMBL" id="FMUE01000009">
    <property type="protein sequence ID" value="SCX30444.1"/>
    <property type="molecule type" value="Genomic_DNA"/>
</dbReference>
<protein>
    <submittedName>
        <fullName evidence="1">Uncharacterized protein</fullName>
    </submittedName>
</protein>
<gene>
    <name evidence="1" type="ORF">DSM25559_3526</name>
</gene>
<sequence length="97" mass="10875">MRLTRVTLKELALVRCSPTSFCTTSSICGFINGVDAIGMDNWPFLCFGHGLNGCIQHSIDQLRIWVRSNRPTDDHAVEAIDDRRKVNNCPLLITCPQ</sequence>
<evidence type="ECO:0000313" key="1">
    <source>
        <dbReference type="EMBL" id="SCX30444.1"/>
    </source>
</evidence>
<reference evidence="2" key="1">
    <citation type="submission" date="2016-10" db="EMBL/GenBank/DDBJ databases">
        <authorList>
            <person name="Wibberg D."/>
        </authorList>
    </citation>
    <scope>NUCLEOTIDE SEQUENCE [LARGE SCALE GENOMIC DNA]</scope>
</reference>
<accession>A0A1R3U0E0</accession>
<proteinExistence type="predicted"/>
<organism evidence="1 2">
    <name type="scientific">Agrobacterium rosae</name>
    <dbReference type="NCBI Taxonomy" id="1972867"/>
    <lineage>
        <taxon>Bacteria</taxon>
        <taxon>Pseudomonadati</taxon>
        <taxon>Pseudomonadota</taxon>
        <taxon>Alphaproteobacteria</taxon>
        <taxon>Hyphomicrobiales</taxon>
        <taxon>Rhizobiaceae</taxon>
        <taxon>Rhizobium/Agrobacterium group</taxon>
        <taxon>Agrobacterium</taxon>
    </lineage>
</organism>
<evidence type="ECO:0000313" key="2">
    <source>
        <dbReference type="Proteomes" id="UP000187891"/>
    </source>
</evidence>
<dbReference type="Proteomes" id="UP000187891">
    <property type="component" value="Unassembled WGS sequence"/>
</dbReference>